<evidence type="ECO:0000313" key="3">
    <source>
        <dbReference type="Proteomes" id="UP000265962"/>
    </source>
</evidence>
<feature type="region of interest" description="Disordered" evidence="1">
    <location>
        <begin position="248"/>
        <end position="348"/>
    </location>
</feature>
<dbReference type="AlphaFoldDB" id="A0A375I6V9"/>
<dbReference type="Gene3D" id="1.25.40.10">
    <property type="entry name" value="Tetratricopeptide repeat domain"/>
    <property type="match status" value="1"/>
</dbReference>
<evidence type="ECO:0000313" key="2">
    <source>
        <dbReference type="EMBL" id="SPF69251.1"/>
    </source>
</evidence>
<sequence length="348" mass="37408">MPAPGLERPADEPEVSLDFDDRLLSAPVRAELRGLPKELAREVMAHLIAAGELIEEDPELANRHAQAARRRAARLPIVREAAAETAYAAEDYATALTEYRAVARMTGNDEYLPVIADCERAIGRHDHALRTIRQGHEARLGVTQRVELILVEAGLRHDMGQDDEALRVLRSAIESKIGKAASQARLRYAYADLLAAGGDTGGAITWFMAAGRLDKAHSLDIAERLESLGAEVPDDFRASIDETDEDLYVEEQEPEPEQEPADGEADADGDELPEGAITFHSDVPVEPEPGLADEAPGGAGAPVAGWDAGGTPDEPKAAAEPEAGPATVEIETVPEPQDLQTDETEEDE</sequence>
<dbReference type="InterPro" id="IPR011990">
    <property type="entry name" value="TPR-like_helical_dom_sf"/>
</dbReference>
<feature type="compositionally biased region" description="Low complexity" evidence="1">
    <location>
        <begin position="288"/>
        <end position="312"/>
    </location>
</feature>
<dbReference type="RefSeq" id="WP_182858693.1">
    <property type="nucleotide sequence ID" value="NZ_OMOH01000010.1"/>
</dbReference>
<feature type="compositionally biased region" description="Low complexity" evidence="1">
    <location>
        <begin position="320"/>
        <end position="329"/>
    </location>
</feature>
<dbReference type="SUPFAM" id="SSF48452">
    <property type="entry name" value="TPR-like"/>
    <property type="match status" value="1"/>
</dbReference>
<dbReference type="EMBL" id="OMOH01000010">
    <property type="protein sequence ID" value="SPF69251.1"/>
    <property type="molecule type" value="Genomic_DNA"/>
</dbReference>
<reference evidence="3" key="1">
    <citation type="submission" date="2018-02" db="EMBL/GenBank/DDBJ databases">
        <authorList>
            <person name="Hornung B."/>
        </authorList>
    </citation>
    <scope>NUCLEOTIDE SEQUENCE [LARGE SCALE GENOMIC DNA]</scope>
</reference>
<protein>
    <submittedName>
        <fullName evidence="2">Tetratricopeptide-like helical domain</fullName>
    </submittedName>
</protein>
<evidence type="ECO:0000256" key="1">
    <source>
        <dbReference type="SAM" id="MobiDB-lite"/>
    </source>
</evidence>
<name>A0A375I6V9_9ACTN</name>
<organism evidence="2 3">
    <name type="scientific">Propionibacterium ruminifibrarum</name>
    <dbReference type="NCBI Taxonomy" id="1962131"/>
    <lineage>
        <taxon>Bacteria</taxon>
        <taxon>Bacillati</taxon>
        <taxon>Actinomycetota</taxon>
        <taxon>Actinomycetes</taxon>
        <taxon>Propionibacteriales</taxon>
        <taxon>Propionibacteriaceae</taxon>
        <taxon>Propionibacterium</taxon>
    </lineage>
</organism>
<dbReference type="Proteomes" id="UP000265962">
    <property type="component" value="Unassembled WGS sequence"/>
</dbReference>
<proteinExistence type="predicted"/>
<accession>A0A375I6V9</accession>
<keyword evidence="3" id="KW-1185">Reference proteome</keyword>
<gene>
    <name evidence="2" type="ORF">PROPJV5_2212</name>
</gene>
<feature type="compositionally biased region" description="Acidic residues" evidence="1">
    <location>
        <begin position="248"/>
        <end position="273"/>
    </location>
</feature>